<keyword evidence="4" id="KW-1185">Reference proteome</keyword>
<reference evidence="3" key="1">
    <citation type="submission" date="2017-08" db="EMBL/GenBank/DDBJ databases">
        <authorList>
            <person name="Cuomo C."/>
            <person name="Billmyre B."/>
            <person name="Heitman J."/>
        </authorList>
    </citation>
    <scope>NUCLEOTIDE SEQUENCE</scope>
    <source>
        <strain evidence="3">CBS 12478</strain>
    </source>
</reference>
<dbReference type="InterPro" id="IPR036291">
    <property type="entry name" value="NAD(P)-bd_dom_sf"/>
</dbReference>
<protein>
    <submittedName>
        <fullName evidence="3">Uncharacterized protein</fullName>
    </submittedName>
</protein>
<evidence type="ECO:0000256" key="1">
    <source>
        <dbReference type="ARBA" id="ARBA00006484"/>
    </source>
</evidence>
<dbReference type="PANTHER" id="PTHR24320:SF281">
    <property type="entry name" value="SHORT CHAIN DEHYDROGENASE_REDUCTASE FAMILY PROTEIN (AFU_ORTHOLOGUE AFUA_5G14310)"/>
    <property type="match status" value="1"/>
</dbReference>
<dbReference type="OrthoDB" id="191139at2759"/>
<comment type="similarity">
    <text evidence="1">Belongs to the short-chain dehydrogenases/reductases (SDR) family.</text>
</comment>
<dbReference type="InterPro" id="IPR002347">
    <property type="entry name" value="SDR_fam"/>
</dbReference>
<dbReference type="GeneID" id="43587895"/>
<dbReference type="AlphaFoldDB" id="A0A5M6C123"/>
<gene>
    <name evidence="3" type="ORF">CI109_106412</name>
</gene>
<evidence type="ECO:0000313" key="3">
    <source>
        <dbReference type="EMBL" id="WWD21924.1"/>
    </source>
</evidence>
<dbReference type="Gene3D" id="3.40.50.720">
    <property type="entry name" value="NAD(P)-binding Rossmann-like Domain"/>
    <property type="match status" value="1"/>
</dbReference>
<dbReference type="RefSeq" id="XP_031861766.1">
    <property type="nucleotide sequence ID" value="XM_032003768.1"/>
</dbReference>
<name>A0A5M6C123_9TREE</name>
<dbReference type="PRINTS" id="PR00081">
    <property type="entry name" value="GDHRDH"/>
</dbReference>
<dbReference type="PANTHER" id="PTHR24320">
    <property type="entry name" value="RETINOL DEHYDROGENASE"/>
    <property type="match status" value="1"/>
</dbReference>
<dbReference type="Pfam" id="PF00106">
    <property type="entry name" value="adh_short"/>
    <property type="match status" value="1"/>
</dbReference>
<keyword evidence="2" id="KW-0560">Oxidoreductase</keyword>
<proteinExistence type="inferred from homology"/>
<evidence type="ECO:0000256" key="2">
    <source>
        <dbReference type="ARBA" id="ARBA00023002"/>
    </source>
</evidence>
<sequence length="349" mass="37935">MQAILHPIIGPAGPEKADLTGKVAVITGGALGIGYEVARHFALYGAHVIMVNRKEEQGDEAIRKITAEVKEQGSESKGGSAEWVGCDLGKLSMVQEVFGGLAKRLDRLDYLILSSGINSNQFGLDDDGIDRHFGVNALGHYYVINLLYPLLRKTSKLPNTPKGSVRIVFESSEMHRFAPGSEDSASRGRGVHFGSEEEITEAGSQLGPIELYGRTKLAMILYAKSIRDKVIRKNGDDVYVLAVHPGAVNTDMQDQWEAAYPGIIGKITKYVTLAGGRSPEQGSYSALYAALSPEVVEKDYNGYYLSDPATPGKETAQGQDLNLATSLWELSERMVKRIVGDDALESWTK</sequence>
<dbReference type="KEGG" id="ksn:43587895"/>
<dbReference type="SUPFAM" id="SSF51735">
    <property type="entry name" value="NAD(P)-binding Rossmann-fold domains"/>
    <property type="match status" value="1"/>
</dbReference>
<evidence type="ECO:0000313" key="4">
    <source>
        <dbReference type="Proteomes" id="UP000322225"/>
    </source>
</evidence>
<organism evidence="3 4">
    <name type="scientific">Kwoniella shandongensis</name>
    <dbReference type="NCBI Taxonomy" id="1734106"/>
    <lineage>
        <taxon>Eukaryota</taxon>
        <taxon>Fungi</taxon>
        <taxon>Dikarya</taxon>
        <taxon>Basidiomycota</taxon>
        <taxon>Agaricomycotina</taxon>
        <taxon>Tremellomycetes</taxon>
        <taxon>Tremellales</taxon>
        <taxon>Cryptococcaceae</taxon>
        <taxon>Kwoniella</taxon>
    </lineage>
</organism>
<dbReference type="Proteomes" id="UP000322225">
    <property type="component" value="Chromosome 12"/>
</dbReference>
<dbReference type="EMBL" id="CP144062">
    <property type="protein sequence ID" value="WWD21924.1"/>
    <property type="molecule type" value="Genomic_DNA"/>
</dbReference>
<accession>A0A5M6C123</accession>
<dbReference type="GO" id="GO:0016491">
    <property type="term" value="F:oxidoreductase activity"/>
    <property type="evidence" value="ECO:0007669"/>
    <property type="project" value="UniProtKB-KW"/>
</dbReference>
<reference evidence="3" key="2">
    <citation type="submission" date="2024-01" db="EMBL/GenBank/DDBJ databases">
        <title>Comparative genomics of Cryptococcus and Kwoniella reveals pathogenesis evolution and contrasting modes of karyotype evolution via chromosome fusion or intercentromeric recombination.</title>
        <authorList>
            <person name="Coelho M.A."/>
            <person name="David-Palma M."/>
            <person name="Shea T."/>
            <person name="Bowers K."/>
            <person name="McGinley-Smith S."/>
            <person name="Mohammad A.W."/>
            <person name="Gnirke A."/>
            <person name="Yurkov A.M."/>
            <person name="Nowrousian M."/>
            <person name="Sun S."/>
            <person name="Cuomo C.A."/>
            <person name="Heitman J."/>
        </authorList>
    </citation>
    <scope>NUCLEOTIDE SEQUENCE</scope>
    <source>
        <strain evidence="3">CBS 12478</strain>
    </source>
</reference>